<comment type="catalytic activity">
    <reaction evidence="8">
        <text>Couples ATP hydrolysis with the unwinding of duplex DNA by translocating in the 3'-5' direction.</text>
        <dbReference type="EC" id="5.6.2.4"/>
    </reaction>
</comment>
<dbReference type="InterPro" id="IPR027417">
    <property type="entry name" value="P-loop_NTPase"/>
</dbReference>
<feature type="domain" description="UvrD-like helicase ATP-binding" evidence="13">
    <location>
        <begin position="1"/>
        <end position="266"/>
    </location>
</feature>
<keyword evidence="2 12" id="KW-0547">Nucleotide-binding</keyword>
<feature type="binding site" evidence="12">
    <location>
        <begin position="21"/>
        <end position="28"/>
    </location>
    <ligand>
        <name>ATP</name>
        <dbReference type="ChEBI" id="CHEBI:30616"/>
    </ligand>
</feature>
<evidence type="ECO:0000256" key="8">
    <source>
        <dbReference type="ARBA" id="ARBA00034617"/>
    </source>
</evidence>
<dbReference type="PROSITE" id="PS51198">
    <property type="entry name" value="UVRD_HELICASE_ATP_BIND"/>
    <property type="match status" value="1"/>
</dbReference>
<evidence type="ECO:0000256" key="3">
    <source>
        <dbReference type="ARBA" id="ARBA00022801"/>
    </source>
</evidence>
<keyword evidence="7" id="KW-0413">Isomerase</keyword>
<evidence type="ECO:0000313" key="14">
    <source>
        <dbReference type="EMBL" id="MBD1395416.1"/>
    </source>
</evidence>
<dbReference type="GO" id="GO:0016787">
    <property type="term" value="F:hydrolase activity"/>
    <property type="evidence" value="ECO:0007669"/>
    <property type="project" value="UniProtKB-UniRule"/>
</dbReference>
<name>A0A926NSS6_9SPHI</name>
<dbReference type="GO" id="GO:0043138">
    <property type="term" value="F:3'-5' DNA helicase activity"/>
    <property type="evidence" value="ECO:0007669"/>
    <property type="project" value="UniProtKB-EC"/>
</dbReference>
<dbReference type="RefSeq" id="WP_191166042.1">
    <property type="nucleotide sequence ID" value="NZ_JACWMX010000012.1"/>
</dbReference>
<evidence type="ECO:0000256" key="6">
    <source>
        <dbReference type="ARBA" id="ARBA00023125"/>
    </source>
</evidence>
<dbReference type="Gene3D" id="3.40.50.300">
    <property type="entry name" value="P-loop containing nucleotide triphosphate hydrolases"/>
    <property type="match status" value="2"/>
</dbReference>
<comment type="catalytic activity">
    <reaction evidence="11">
        <text>ATP + H2O = ADP + phosphate + H(+)</text>
        <dbReference type="Rhea" id="RHEA:13065"/>
        <dbReference type="ChEBI" id="CHEBI:15377"/>
        <dbReference type="ChEBI" id="CHEBI:15378"/>
        <dbReference type="ChEBI" id="CHEBI:30616"/>
        <dbReference type="ChEBI" id="CHEBI:43474"/>
        <dbReference type="ChEBI" id="CHEBI:456216"/>
        <dbReference type="EC" id="5.6.2.4"/>
    </reaction>
</comment>
<keyword evidence="4 12" id="KW-0347">Helicase</keyword>
<keyword evidence="3 12" id="KW-0378">Hydrolase</keyword>
<keyword evidence="15" id="KW-1185">Reference proteome</keyword>
<dbReference type="GO" id="GO:0003677">
    <property type="term" value="F:DNA binding"/>
    <property type="evidence" value="ECO:0007669"/>
    <property type="project" value="UniProtKB-KW"/>
</dbReference>
<dbReference type="SUPFAM" id="SSF52540">
    <property type="entry name" value="P-loop containing nucleoside triphosphate hydrolases"/>
    <property type="match status" value="1"/>
</dbReference>
<evidence type="ECO:0000256" key="1">
    <source>
        <dbReference type="ARBA" id="ARBA00009922"/>
    </source>
</evidence>
<proteinExistence type="inferred from homology"/>
<keyword evidence="6" id="KW-0238">DNA-binding</keyword>
<dbReference type="Proteomes" id="UP000619078">
    <property type="component" value="Unassembled WGS sequence"/>
</dbReference>
<dbReference type="GO" id="GO:0000725">
    <property type="term" value="P:recombinational repair"/>
    <property type="evidence" value="ECO:0007669"/>
    <property type="project" value="TreeGrafter"/>
</dbReference>
<evidence type="ECO:0000256" key="5">
    <source>
        <dbReference type="ARBA" id="ARBA00022840"/>
    </source>
</evidence>
<dbReference type="Gene3D" id="1.10.486.10">
    <property type="entry name" value="PCRA, domain 4"/>
    <property type="match status" value="1"/>
</dbReference>
<dbReference type="InterPro" id="IPR000212">
    <property type="entry name" value="DNA_helicase_UvrD/REP"/>
</dbReference>
<accession>A0A926NSS6</accession>
<comment type="similarity">
    <text evidence="1">Belongs to the helicase family. UvrD subfamily.</text>
</comment>
<evidence type="ECO:0000256" key="7">
    <source>
        <dbReference type="ARBA" id="ARBA00023235"/>
    </source>
</evidence>
<dbReference type="PANTHER" id="PTHR11070">
    <property type="entry name" value="UVRD / RECB / PCRA DNA HELICASE FAMILY MEMBER"/>
    <property type="match status" value="1"/>
</dbReference>
<dbReference type="Pfam" id="PF13361">
    <property type="entry name" value="UvrD_C"/>
    <property type="match status" value="1"/>
</dbReference>
<dbReference type="Gene3D" id="1.10.10.160">
    <property type="match status" value="1"/>
</dbReference>
<protein>
    <recommendedName>
        <fullName evidence="9">DNA 3'-5' helicase</fullName>
        <ecNumber evidence="9">5.6.2.4</ecNumber>
    </recommendedName>
    <alternativeName>
        <fullName evidence="10">DNA 3'-5' helicase II</fullName>
    </alternativeName>
</protein>
<keyword evidence="5 12" id="KW-0067">ATP-binding</keyword>
<evidence type="ECO:0000256" key="10">
    <source>
        <dbReference type="ARBA" id="ARBA00034923"/>
    </source>
</evidence>
<evidence type="ECO:0000256" key="11">
    <source>
        <dbReference type="ARBA" id="ARBA00048988"/>
    </source>
</evidence>
<sequence length="561" mass="63829">MLNSIQHDVVFNSPGNTIVSASPGSGKTRTLVARAQYKLDSLPHRKCIGLITYTNAGADEIAARLITQQQSDVFIGTIHRFCLEFILKPFGWIYKYSKPKVISYDELMEFIELNHDLDLGNSPLDELNKIKKTLDGELDQSVSLYNNLSLSYVAEIFYAFLKEKRAIDFNEILFRSYKVVSENDFVVNSLANKFYEIAVDEFQDTNIFQYEILKTINTRQICTFFLVGDEKQKIYRFAGAIDNAFIKASQDFETEVRVLKHTYRSTNNIVNAYSALFPNHPVLSNESKYNKENFPLIIKQTTNDNHSQTILSCVDQFVKNKCELSEIAILSTSWIDAINVSRALRHKYRVVGLGALPHRSNNTSTFALLRGISRFNYSTSMRNLRIVKRNIDLHLLENNLVLNEREFTQATNTIISKILALDKSVDLICGITSLKEIFDDVFRINHCAFEEIIGLIDVAESSLWTLDKYLETVSGVAGITSNTIHQAKGLEFDLVILNNVNEGRIPYQAWNAAERRREPLEPENEADGRTLFYVGVSRAKAALVILHNWAPSLFLQSVRGK</sequence>
<dbReference type="InterPro" id="IPR014017">
    <property type="entry name" value="DNA_helicase_UvrD-like_C"/>
</dbReference>
<dbReference type="EMBL" id="JACWMX010000012">
    <property type="protein sequence ID" value="MBD1395416.1"/>
    <property type="molecule type" value="Genomic_DNA"/>
</dbReference>
<dbReference type="Pfam" id="PF00580">
    <property type="entry name" value="UvrD-helicase"/>
    <property type="match status" value="1"/>
</dbReference>
<dbReference type="InterPro" id="IPR014016">
    <property type="entry name" value="UvrD-like_ATP-bd"/>
</dbReference>
<dbReference type="EC" id="5.6.2.4" evidence="9"/>
<organism evidence="14 15">
    <name type="scientific">Mucilaginibacter glaciei</name>
    <dbReference type="NCBI Taxonomy" id="2772109"/>
    <lineage>
        <taxon>Bacteria</taxon>
        <taxon>Pseudomonadati</taxon>
        <taxon>Bacteroidota</taxon>
        <taxon>Sphingobacteriia</taxon>
        <taxon>Sphingobacteriales</taxon>
        <taxon>Sphingobacteriaceae</taxon>
        <taxon>Mucilaginibacter</taxon>
    </lineage>
</organism>
<evidence type="ECO:0000256" key="4">
    <source>
        <dbReference type="ARBA" id="ARBA00022806"/>
    </source>
</evidence>
<evidence type="ECO:0000256" key="12">
    <source>
        <dbReference type="PROSITE-ProRule" id="PRU00560"/>
    </source>
</evidence>
<reference evidence="14" key="1">
    <citation type="submission" date="2020-09" db="EMBL/GenBank/DDBJ databases">
        <title>Novel species of Mucilaginibacter isolated from a glacier on the Tibetan Plateau.</title>
        <authorList>
            <person name="Liu Q."/>
            <person name="Xin Y.-H."/>
        </authorList>
    </citation>
    <scope>NUCLEOTIDE SEQUENCE</scope>
    <source>
        <strain evidence="14">ZB1P21</strain>
    </source>
</reference>
<dbReference type="AlphaFoldDB" id="A0A926NSS6"/>
<dbReference type="InterPro" id="IPR013986">
    <property type="entry name" value="DExx_box_DNA_helicase_dom_sf"/>
</dbReference>
<evidence type="ECO:0000256" key="2">
    <source>
        <dbReference type="ARBA" id="ARBA00022741"/>
    </source>
</evidence>
<evidence type="ECO:0000259" key="13">
    <source>
        <dbReference type="PROSITE" id="PS51198"/>
    </source>
</evidence>
<dbReference type="CDD" id="cd17932">
    <property type="entry name" value="DEXQc_UvrD"/>
    <property type="match status" value="1"/>
</dbReference>
<comment type="caution">
    <text evidence="14">The sequence shown here is derived from an EMBL/GenBank/DDBJ whole genome shotgun (WGS) entry which is preliminary data.</text>
</comment>
<gene>
    <name evidence="14" type="ORF">IDJ76_20100</name>
</gene>
<dbReference type="PANTHER" id="PTHR11070:SF2">
    <property type="entry name" value="ATP-DEPENDENT DNA HELICASE SRS2"/>
    <property type="match status" value="1"/>
</dbReference>
<evidence type="ECO:0000313" key="15">
    <source>
        <dbReference type="Proteomes" id="UP000619078"/>
    </source>
</evidence>
<dbReference type="GO" id="GO:0005524">
    <property type="term" value="F:ATP binding"/>
    <property type="evidence" value="ECO:0007669"/>
    <property type="project" value="UniProtKB-UniRule"/>
</dbReference>
<evidence type="ECO:0000256" key="9">
    <source>
        <dbReference type="ARBA" id="ARBA00034808"/>
    </source>
</evidence>